<dbReference type="InterPro" id="IPR017938">
    <property type="entry name" value="Riboflavin_synthase-like_b-brl"/>
</dbReference>
<comment type="caution">
    <text evidence="13">The sequence shown here is derived from an EMBL/GenBank/DDBJ whole genome shotgun (WGS) entry which is preliminary data.</text>
</comment>
<feature type="repeat" description="Lumazine-binding" evidence="11">
    <location>
        <begin position="97"/>
        <end position="193"/>
    </location>
</feature>
<feature type="domain" description="Lumazine-binding" evidence="12">
    <location>
        <begin position="97"/>
        <end position="193"/>
    </location>
</feature>
<evidence type="ECO:0000259" key="12">
    <source>
        <dbReference type="PROSITE" id="PS51177"/>
    </source>
</evidence>
<dbReference type="PANTHER" id="PTHR21098:SF0">
    <property type="entry name" value="RIBOFLAVIN SYNTHASE"/>
    <property type="match status" value="1"/>
</dbReference>
<feature type="domain" description="Lumazine-binding" evidence="12">
    <location>
        <begin position="1"/>
        <end position="96"/>
    </location>
</feature>
<dbReference type="NCBIfam" id="NF006767">
    <property type="entry name" value="PRK09289.1"/>
    <property type="match status" value="1"/>
</dbReference>
<comment type="subunit">
    <text evidence="4">Homotrimer.</text>
</comment>
<dbReference type="PROSITE" id="PS51177">
    <property type="entry name" value="LUMAZINE_BIND"/>
    <property type="match status" value="2"/>
</dbReference>
<dbReference type="OrthoDB" id="9788537at2"/>
<evidence type="ECO:0000256" key="1">
    <source>
        <dbReference type="ARBA" id="ARBA00000968"/>
    </source>
</evidence>
<dbReference type="CDD" id="cd00402">
    <property type="entry name" value="Riboflavin_synthase_like"/>
    <property type="match status" value="1"/>
</dbReference>
<dbReference type="Gene3D" id="2.40.30.20">
    <property type="match status" value="2"/>
</dbReference>
<dbReference type="RefSeq" id="WP_131847991.1">
    <property type="nucleotide sequence ID" value="NZ_SLXV01000005.1"/>
</dbReference>
<name>A0A4R2RYS6_9BACL</name>
<dbReference type="Pfam" id="PF00677">
    <property type="entry name" value="Lum_binding"/>
    <property type="match status" value="2"/>
</dbReference>
<reference evidence="13 14" key="1">
    <citation type="submission" date="2019-03" db="EMBL/GenBank/DDBJ databases">
        <title>Genomic Encyclopedia of Type Strains, Phase IV (KMG-IV): sequencing the most valuable type-strain genomes for metagenomic binning, comparative biology and taxonomic classification.</title>
        <authorList>
            <person name="Goeker M."/>
        </authorList>
    </citation>
    <scope>NUCLEOTIDE SEQUENCE [LARGE SCALE GENOMIC DNA]</scope>
    <source>
        <strain evidence="13 14">DSM 46831</strain>
    </source>
</reference>
<evidence type="ECO:0000256" key="3">
    <source>
        <dbReference type="ARBA" id="ARBA00004887"/>
    </source>
</evidence>
<proteinExistence type="predicted"/>
<dbReference type="SUPFAM" id="SSF63380">
    <property type="entry name" value="Riboflavin synthase domain-like"/>
    <property type="match status" value="2"/>
</dbReference>
<dbReference type="InterPro" id="IPR001783">
    <property type="entry name" value="Lumazine-bd"/>
</dbReference>
<evidence type="ECO:0000256" key="11">
    <source>
        <dbReference type="PROSITE-ProRule" id="PRU00524"/>
    </source>
</evidence>
<keyword evidence="7" id="KW-0686">Riboflavin biosynthesis</keyword>
<dbReference type="EC" id="2.5.1.9" evidence="5 10"/>
<evidence type="ECO:0000256" key="10">
    <source>
        <dbReference type="NCBIfam" id="TIGR00187"/>
    </source>
</evidence>
<comment type="pathway">
    <text evidence="3">Cofactor biosynthesis; riboflavin biosynthesis; riboflavin from 2-hydroxy-3-oxobutyl phosphate and 5-amino-6-(D-ribitylamino)uracil: step 2/2.</text>
</comment>
<dbReference type="EMBL" id="SLXV01000005">
    <property type="protein sequence ID" value="TCP69896.1"/>
    <property type="molecule type" value="Genomic_DNA"/>
</dbReference>
<dbReference type="FunFam" id="2.40.30.20:FF:000003">
    <property type="entry name" value="Riboflavin synthase, alpha subunit"/>
    <property type="match status" value="1"/>
</dbReference>
<dbReference type="GO" id="GO:0004746">
    <property type="term" value="F:riboflavin synthase activity"/>
    <property type="evidence" value="ECO:0007669"/>
    <property type="project" value="UniProtKB-UniRule"/>
</dbReference>
<evidence type="ECO:0000256" key="9">
    <source>
        <dbReference type="ARBA" id="ARBA00022737"/>
    </source>
</evidence>
<dbReference type="PIRSF" id="PIRSF000498">
    <property type="entry name" value="Riboflavin_syn_A"/>
    <property type="match status" value="1"/>
</dbReference>
<organism evidence="13 14">
    <name type="scientific">Baia soyae</name>
    <dbReference type="NCBI Taxonomy" id="1544746"/>
    <lineage>
        <taxon>Bacteria</taxon>
        <taxon>Bacillati</taxon>
        <taxon>Bacillota</taxon>
        <taxon>Bacilli</taxon>
        <taxon>Bacillales</taxon>
        <taxon>Thermoactinomycetaceae</taxon>
        <taxon>Baia</taxon>
    </lineage>
</organism>
<keyword evidence="14" id="KW-1185">Reference proteome</keyword>
<comment type="function">
    <text evidence="2">Catalyzes the dismutation of two molecules of 6,7-dimethyl-8-ribityllumazine, resulting in the formation of riboflavin and 5-amino-6-(D-ribitylamino)uracil.</text>
</comment>
<evidence type="ECO:0000256" key="2">
    <source>
        <dbReference type="ARBA" id="ARBA00002803"/>
    </source>
</evidence>
<dbReference type="NCBIfam" id="NF009566">
    <property type="entry name" value="PRK13020.1"/>
    <property type="match status" value="1"/>
</dbReference>
<sequence>MFTGIIEEVGYVGRVRTVGQTQVLTIGCRKVLEGTKLGDSIAVNGVCLTVTQMDHGFFYADVMPETYQRTCFRFLRSGDPVNLERAMALADRMGGHFVQGHVDGMATFIRQEPAENAVIFHFETEPSWTHFMIPKGSIAINGTSLTLVAVTNTTFCVSLIPHTMRETQFGSLAVGDRVNIECDMMAKYIAKWTGDHSGIAMTSNGVQLTTLQKAGFLDKEETIHVSCD</sequence>
<feature type="repeat" description="Lumazine-binding" evidence="11">
    <location>
        <begin position="1"/>
        <end position="96"/>
    </location>
</feature>
<accession>A0A4R2RYS6</accession>
<evidence type="ECO:0000256" key="6">
    <source>
        <dbReference type="ARBA" id="ARBA00013950"/>
    </source>
</evidence>
<dbReference type="Proteomes" id="UP000294746">
    <property type="component" value="Unassembled WGS sequence"/>
</dbReference>
<dbReference type="InterPro" id="IPR026017">
    <property type="entry name" value="Lumazine-bd_dom"/>
</dbReference>
<gene>
    <name evidence="13" type="ORF">EDD57_10580</name>
</gene>
<evidence type="ECO:0000256" key="8">
    <source>
        <dbReference type="ARBA" id="ARBA00022679"/>
    </source>
</evidence>
<keyword evidence="8" id="KW-0808">Transferase</keyword>
<dbReference type="InterPro" id="IPR023366">
    <property type="entry name" value="ATP_synth_asu-like_sf"/>
</dbReference>
<dbReference type="GO" id="GO:0009231">
    <property type="term" value="P:riboflavin biosynthetic process"/>
    <property type="evidence" value="ECO:0007669"/>
    <property type="project" value="UniProtKB-KW"/>
</dbReference>
<evidence type="ECO:0000256" key="7">
    <source>
        <dbReference type="ARBA" id="ARBA00022619"/>
    </source>
</evidence>
<comment type="catalytic activity">
    <reaction evidence="1">
        <text>2 6,7-dimethyl-8-(1-D-ribityl)lumazine + H(+) = 5-amino-6-(D-ribitylamino)uracil + riboflavin</text>
        <dbReference type="Rhea" id="RHEA:20772"/>
        <dbReference type="ChEBI" id="CHEBI:15378"/>
        <dbReference type="ChEBI" id="CHEBI:15934"/>
        <dbReference type="ChEBI" id="CHEBI:57986"/>
        <dbReference type="ChEBI" id="CHEBI:58201"/>
        <dbReference type="EC" id="2.5.1.9"/>
    </reaction>
</comment>
<evidence type="ECO:0000256" key="5">
    <source>
        <dbReference type="ARBA" id="ARBA00012827"/>
    </source>
</evidence>
<protein>
    <recommendedName>
        <fullName evidence="6 10">Riboflavin synthase</fullName>
        <ecNumber evidence="5 10">2.5.1.9</ecNumber>
    </recommendedName>
</protein>
<dbReference type="PANTHER" id="PTHR21098">
    <property type="entry name" value="RIBOFLAVIN SYNTHASE ALPHA CHAIN"/>
    <property type="match status" value="1"/>
</dbReference>
<dbReference type="NCBIfam" id="TIGR00187">
    <property type="entry name" value="ribE"/>
    <property type="match status" value="1"/>
</dbReference>
<dbReference type="FunFam" id="2.40.30.20:FF:000004">
    <property type="entry name" value="Riboflavin synthase, alpha subunit"/>
    <property type="match status" value="1"/>
</dbReference>
<keyword evidence="9" id="KW-0677">Repeat</keyword>
<evidence type="ECO:0000256" key="4">
    <source>
        <dbReference type="ARBA" id="ARBA00011233"/>
    </source>
</evidence>
<dbReference type="AlphaFoldDB" id="A0A4R2RYS6"/>
<evidence type="ECO:0000313" key="14">
    <source>
        <dbReference type="Proteomes" id="UP000294746"/>
    </source>
</evidence>
<evidence type="ECO:0000313" key="13">
    <source>
        <dbReference type="EMBL" id="TCP69896.1"/>
    </source>
</evidence>